<sequence length="227" mass="26304">MKLPRAVEDLARYVYNYFQCSSKCIDSLAEFQEFYHAVVSQLLEQYDALKLFLTDAVFTDCMGATETILNMLNDPVQKRFHSFLEFALELFNKLNRQMQSEKPQIHLLHTVMLSTVHTLLECFISEHHLLNTTAIENVQFKNPKYSLQLENMYIGAKVNALCAKGIDKLTKERNRLSTDTLVGLLYTKRKLQNSKCFDFPISIELVNKMTAPMYDADRNHQLMGVMD</sequence>
<reference evidence="1 2" key="1">
    <citation type="submission" date="2023-02" db="EMBL/GenBank/DDBJ databases">
        <title>LHISI_Scaffold_Assembly.</title>
        <authorList>
            <person name="Stuart O.P."/>
            <person name="Cleave R."/>
            <person name="Magrath M.J.L."/>
            <person name="Mikheyev A.S."/>
        </authorList>
    </citation>
    <scope>NUCLEOTIDE SEQUENCE [LARGE SCALE GENOMIC DNA]</scope>
    <source>
        <strain evidence="1">Daus_M_001</strain>
        <tissue evidence="1">Leg muscle</tissue>
    </source>
</reference>
<evidence type="ECO:0000313" key="2">
    <source>
        <dbReference type="Proteomes" id="UP001159363"/>
    </source>
</evidence>
<name>A0ABQ9IJ62_9NEOP</name>
<proteinExistence type="predicted"/>
<dbReference type="Proteomes" id="UP001159363">
    <property type="component" value="Chromosome 1"/>
</dbReference>
<organism evidence="1 2">
    <name type="scientific">Dryococelus australis</name>
    <dbReference type="NCBI Taxonomy" id="614101"/>
    <lineage>
        <taxon>Eukaryota</taxon>
        <taxon>Metazoa</taxon>
        <taxon>Ecdysozoa</taxon>
        <taxon>Arthropoda</taxon>
        <taxon>Hexapoda</taxon>
        <taxon>Insecta</taxon>
        <taxon>Pterygota</taxon>
        <taxon>Neoptera</taxon>
        <taxon>Polyneoptera</taxon>
        <taxon>Phasmatodea</taxon>
        <taxon>Verophasmatodea</taxon>
        <taxon>Anareolatae</taxon>
        <taxon>Phasmatidae</taxon>
        <taxon>Eurycanthinae</taxon>
        <taxon>Dryococelus</taxon>
    </lineage>
</organism>
<accession>A0ABQ9IJ62</accession>
<feature type="non-terminal residue" evidence="1">
    <location>
        <position position="227"/>
    </location>
</feature>
<comment type="caution">
    <text evidence="1">The sequence shown here is derived from an EMBL/GenBank/DDBJ whole genome shotgun (WGS) entry which is preliminary data.</text>
</comment>
<gene>
    <name evidence="1" type="ORF">PR048_002046</name>
</gene>
<keyword evidence="2" id="KW-1185">Reference proteome</keyword>
<evidence type="ECO:0000313" key="1">
    <source>
        <dbReference type="EMBL" id="KAJ8896701.1"/>
    </source>
</evidence>
<dbReference type="EMBL" id="JARBHB010000001">
    <property type="protein sequence ID" value="KAJ8896701.1"/>
    <property type="molecule type" value="Genomic_DNA"/>
</dbReference>
<protein>
    <submittedName>
        <fullName evidence="1">Uncharacterized protein</fullName>
    </submittedName>
</protein>